<dbReference type="Pfam" id="PF23227">
    <property type="entry name" value="HEAT_MROH2B_C"/>
    <property type="match status" value="1"/>
</dbReference>
<accession>A0A151NMF2</accession>
<comment type="caution">
    <text evidence="2">The sequence shown here is derived from an EMBL/GenBank/DDBJ whole genome shotgun (WGS) entry which is preliminary data.</text>
</comment>
<dbReference type="EMBL" id="AKHW03002540">
    <property type="protein sequence ID" value="KYO37964.1"/>
    <property type="molecule type" value="Genomic_DNA"/>
</dbReference>
<gene>
    <name evidence="2" type="ORF">Y1Q_0019454</name>
</gene>
<dbReference type="PANTHER" id="PTHR23120:SF22">
    <property type="entry name" value="MAESTRO HEAT-LIKE REPEAT-CONTAINING PROTEIN FAMILY MEMBER 2B"/>
    <property type="match status" value="1"/>
</dbReference>
<dbReference type="InterPro" id="IPR055406">
    <property type="entry name" value="HEAT_Maestro"/>
</dbReference>
<evidence type="ECO:0000313" key="3">
    <source>
        <dbReference type="Proteomes" id="UP000050525"/>
    </source>
</evidence>
<evidence type="ECO:0000313" key="2">
    <source>
        <dbReference type="EMBL" id="KYO37964.1"/>
    </source>
</evidence>
<dbReference type="AlphaFoldDB" id="A0A151NMF2"/>
<evidence type="ECO:0000259" key="1">
    <source>
        <dbReference type="Pfam" id="PF23227"/>
    </source>
</evidence>
<dbReference type="InterPro" id="IPR045206">
    <property type="entry name" value="Maestro_heat-like_prot"/>
</dbReference>
<dbReference type="GO" id="GO:0005737">
    <property type="term" value="C:cytoplasm"/>
    <property type="evidence" value="ECO:0007669"/>
    <property type="project" value="TreeGrafter"/>
</dbReference>
<name>A0A151NMF2_ALLMI</name>
<dbReference type="PANTHER" id="PTHR23120">
    <property type="entry name" value="MAESTRO-RELATED HEAT DOMAIN-CONTAINING"/>
    <property type="match status" value="1"/>
</dbReference>
<feature type="domain" description="Maestro/Maestro-like HEAT-repeats" evidence="1">
    <location>
        <begin position="155"/>
        <end position="266"/>
    </location>
</feature>
<dbReference type="Proteomes" id="UP000050525">
    <property type="component" value="Unassembled WGS sequence"/>
</dbReference>
<protein>
    <recommendedName>
        <fullName evidence="1">Maestro/Maestro-like HEAT-repeats domain-containing protein</fullName>
    </recommendedName>
</protein>
<proteinExistence type="predicted"/>
<sequence length="278" mass="31178">MDSDTSELWRALGGDDFFTLHILCLLMSRIQHPARTDRNSAEDMVALGPLAATCASLEMFTTIHSSPSPVLRELVPEILCAFLEQRQLQAVGNPCRLSMGTLACVISKGLGERVAAKRELGHSLRALRHTMRGCASWPAEKTPELHPRDLSHTSTHRPFFNHDDDNLHSVAFALFDALVSCIKRRRQAYFRSQVRQSLAALLFHLQDPNLQVAKECRTTLSLCCPYLGLRRVQATLTFHVQGPEQVKQEQLLWDLCRHLAKEKPAVLVGLARQPRGTT</sequence>
<reference evidence="2 3" key="1">
    <citation type="journal article" date="2012" name="Genome Biol.">
        <title>Sequencing three crocodilian genomes to illuminate the evolution of archosaurs and amniotes.</title>
        <authorList>
            <person name="St John J.A."/>
            <person name="Braun E.L."/>
            <person name="Isberg S.R."/>
            <person name="Miles L.G."/>
            <person name="Chong A.Y."/>
            <person name="Gongora J."/>
            <person name="Dalzell P."/>
            <person name="Moran C."/>
            <person name="Bed'hom B."/>
            <person name="Abzhanov A."/>
            <person name="Burgess S.C."/>
            <person name="Cooksey A.M."/>
            <person name="Castoe T.A."/>
            <person name="Crawford N.G."/>
            <person name="Densmore L.D."/>
            <person name="Drew J.C."/>
            <person name="Edwards S.V."/>
            <person name="Faircloth B.C."/>
            <person name="Fujita M.K."/>
            <person name="Greenwold M.J."/>
            <person name="Hoffmann F.G."/>
            <person name="Howard J.M."/>
            <person name="Iguchi T."/>
            <person name="Janes D.E."/>
            <person name="Khan S.Y."/>
            <person name="Kohno S."/>
            <person name="de Koning A.J."/>
            <person name="Lance S.L."/>
            <person name="McCarthy F.M."/>
            <person name="McCormack J.E."/>
            <person name="Merchant M.E."/>
            <person name="Peterson D.G."/>
            <person name="Pollock D.D."/>
            <person name="Pourmand N."/>
            <person name="Raney B.J."/>
            <person name="Roessler K.A."/>
            <person name="Sanford J.R."/>
            <person name="Sawyer R.H."/>
            <person name="Schmidt C.J."/>
            <person name="Triplett E.W."/>
            <person name="Tuberville T.D."/>
            <person name="Venegas-Anaya M."/>
            <person name="Howard J.T."/>
            <person name="Jarvis E.D."/>
            <person name="Guillette L.J.Jr."/>
            <person name="Glenn T.C."/>
            <person name="Green R.E."/>
            <person name="Ray D.A."/>
        </authorList>
    </citation>
    <scope>NUCLEOTIDE SEQUENCE [LARGE SCALE GENOMIC DNA]</scope>
    <source>
        <strain evidence="2">KSC_2009_1</strain>
    </source>
</reference>
<keyword evidence="3" id="KW-1185">Reference proteome</keyword>
<organism evidence="2 3">
    <name type="scientific">Alligator mississippiensis</name>
    <name type="common">American alligator</name>
    <dbReference type="NCBI Taxonomy" id="8496"/>
    <lineage>
        <taxon>Eukaryota</taxon>
        <taxon>Metazoa</taxon>
        <taxon>Chordata</taxon>
        <taxon>Craniata</taxon>
        <taxon>Vertebrata</taxon>
        <taxon>Euteleostomi</taxon>
        <taxon>Archelosauria</taxon>
        <taxon>Archosauria</taxon>
        <taxon>Crocodylia</taxon>
        <taxon>Alligatoridae</taxon>
        <taxon>Alligatorinae</taxon>
        <taxon>Alligator</taxon>
    </lineage>
</organism>